<dbReference type="AlphaFoldDB" id="A0A5M9HBK6"/>
<evidence type="ECO:0000313" key="2">
    <source>
        <dbReference type="Proteomes" id="UP000322918"/>
    </source>
</evidence>
<sequence>MLTILNPSNLQMELAPDTTIPVVRENPLFNDSDKFVQETVYSVNAPFSPANKAFFNGGHRIDAPVEAYEFDIQVYDSGVHFFNGVCRYSTTSEGYEVELKVNIGAVADRIKSTRLPEIQTMDGIQFGNTLDALDNHMKNTAQNPDAYPYIFFDLRNTRLHNSDPGLSYNNVNYWKASGHRFYTYSEDNVFGFRTAESPFWKLTYVLKQLINFMGMEPEGSFFSDPEVRNVCIYTRKAILDKEIQPCFFYMPNMTVSDFIKQIRERFGRLCFDVDLASKRVTVARFQDILNSQDVEDITDYLSAVSEIDPPDQKGYTITLKPDSQDAAYDIEVSEGVKEKLPTYTITVGDGATKVEMSCTTLKFYPITSLVDPDFPGEELGVCQALQYVMKVGNYRREVGDGDPYTEDFQTKDGDPSGRNNWPLRLIRYKGIAGDELSDLPISEPVDLKPSDALWYQFLNDSKLVMVTASLPKTILARIRNTRKIGFHHLGVWHELVIKRLQYDLGKTEQLISVKIEGQSAYFERKTPVTVKRSDHVDEFVPPRFRAYWDPDQTGFDQIEIEVPVAKGLQWTVQPIKSPTDPWGAGGNGGLVSTVRVGHSSTGTQTYTELRIRKGSPKYVQALGKQFNFIYDSIANYYYAQVANLNDACIYWIVY</sequence>
<protein>
    <submittedName>
        <fullName evidence="1">Uncharacterized protein</fullName>
    </submittedName>
</protein>
<evidence type="ECO:0000313" key="1">
    <source>
        <dbReference type="EMBL" id="KAA8483769.1"/>
    </source>
</evidence>
<organism evidence="1 2">
    <name type="scientific">Arcticibacter tournemirensis</name>
    <dbReference type="NCBI Taxonomy" id="699437"/>
    <lineage>
        <taxon>Bacteria</taxon>
        <taxon>Pseudomonadati</taxon>
        <taxon>Bacteroidota</taxon>
        <taxon>Sphingobacteriia</taxon>
        <taxon>Sphingobacteriales</taxon>
        <taxon>Sphingobacteriaceae</taxon>
        <taxon>Arcticibacter</taxon>
    </lineage>
</organism>
<dbReference type="OrthoDB" id="1287238at2"/>
<name>A0A5M9HBK6_9SPHI</name>
<keyword evidence="2" id="KW-1185">Reference proteome</keyword>
<dbReference type="Proteomes" id="UP000322918">
    <property type="component" value="Unassembled WGS sequence"/>
</dbReference>
<accession>A0A5M9HBK6</accession>
<dbReference type="RefSeq" id="WP_141814513.1">
    <property type="nucleotide sequence ID" value="NZ_VFPL01000001.1"/>
</dbReference>
<dbReference type="EMBL" id="VWNE01000010">
    <property type="protein sequence ID" value="KAA8483769.1"/>
    <property type="molecule type" value="Genomic_DNA"/>
</dbReference>
<proteinExistence type="predicted"/>
<gene>
    <name evidence="1" type="ORF">F1649_07730</name>
</gene>
<comment type="caution">
    <text evidence="1">The sequence shown here is derived from an EMBL/GenBank/DDBJ whole genome shotgun (WGS) entry which is preliminary data.</text>
</comment>
<reference evidence="1 2" key="1">
    <citation type="submission" date="2019-09" db="EMBL/GenBank/DDBJ databases">
        <title>Pararcticibacter amylolyticus gen. nov., sp. nov., isolated from a rottenly hemp rope, and reclassification of Pedobacter tournemirensis as Pararcticibacter tournemirensis comb. nov.</title>
        <authorList>
            <person name="Cai Y."/>
        </authorList>
    </citation>
    <scope>NUCLEOTIDE SEQUENCE [LARGE SCALE GENOMIC DNA]</scope>
    <source>
        <strain evidence="1 2">TF5-37.2-LB10</strain>
    </source>
</reference>